<sequence>MAYYLPKPQVWKAHLLRRPLWSDHFKVTFGAEPQVSEWTLLRVDRRPHLGLKVAALDMLR</sequence>
<name>A0A5C4M5N6_9ACTN</name>
<dbReference type="RefSeq" id="WP_139107382.1">
    <property type="nucleotide sequence ID" value="NZ_VDFR01000244.1"/>
</dbReference>
<dbReference type="AlphaFoldDB" id="A0A5C4M5N6"/>
<protein>
    <submittedName>
        <fullName evidence="1">Uncharacterized protein</fullName>
    </submittedName>
</protein>
<evidence type="ECO:0000313" key="2">
    <source>
        <dbReference type="Proteomes" id="UP000306740"/>
    </source>
</evidence>
<evidence type="ECO:0000313" key="1">
    <source>
        <dbReference type="EMBL" id="TNC26842.1"/>
    </source>
</evidence>
<gene>
    <name evidence="1" type="ORF">FHE65_34445</name>
</gene>
<dbReference type="Proteomes" id="UP000306740">
    <property type="component" value="Unassembled WGS sequence"/>
</dbReference>
<reference evidence="1 2" key="1">
    <citation type="submission" date="2019-05" db="EMBL/GenBank/DDBJ databases">
        <title>Mumia sp. nov., isolated from the intestinal contents of plateau pika (Ochotona curzoniae) in the Qinghai-Tibet plateau of China.</title>
        <authorList>
            <person name="Tian Z."/>
        </authorList>
    </citation>
    <scope>NUCLEOTIDE SEQUENCE [LARGE SCALE GENOMIC DNA]</scope>
    <source>
        <strain evidence="2">527</strain>
    </source>
</reference>
<organism evidence="1 2">
    <name type="scientific">Mumia zhuanghuii</name>
    <dbReference type="NCBI Taxonomy" id="2585211"/>
    <lineage>
        <taxon>Bacteria</taxon>
        <taxon>Bacillati</taxon>
        <taxon>Actinomycetota</taxon>
        <taxon>Actinomycetes</taxon>
        <taxon>Propionibacteriales</taxon>
        <taxon>Nocardioidaceae</taxon>
        <taxon>Mumia</taxon>
    </lineage>
</organism>
<accession>A0A5C4M5N6</accession>
<proteinExistence type="predicted"/>
<dbReference type="EMBL" id="VDFR01000244">
    <property type="protein sequence ID" value="TNC26842.1"/>
    <property type="molecule type" value="Genomic_DNA"/>
</dbReference>
<comment type="caution">
    <text evidence="1">The sequence shown here is derived from an EMBL/GenBank/DDBJ whole genome shotgun (WGS) entry which is preliminary data.</text>
</comment>